<comment type="caution">
    <text evidence="1">The sequence shown here is derived from an EMBL/GenBank/DDBJ whole genome shotgun (WGS) entry which is preliminary data.</text>
</comment>
<evidence type="ECO:0000313" key="2">
    <source>
        <dbReference type="Proteomes" id="UP001629235"/>
    </source>
</evidence>
<reference evidence="1 2" key="1">
    <citation type="journal article" date="2024" name="Chem. Sci.">
        <title>Discovery of megapolipeptins by genome mining of a Burkholderiales bacteria collection.</title>
        <authorList>
            <person name="Paulo B.S."/>
            <person name="Recchia M.J.J."/>
            <person name="Lee S."/>
            <person name="Fergusson C.H."/>
            <person name="Romanowski S.B."/>
            <person name="Hernandez A."/>
            <person name="Krull N."/>
            <person name="Liu D.Y."/>
            <person name="Cavanagh H."/>
            <person name="Bos A."/>
            <person name="Gray C.A."/>
            <person name="Murphy B.T."/>
            <person name="Linington R.G."/>
            <person name="Eustaquio A.S."/>
        </authorList>
    </citation>
    <scope>NUCLEOTIDE SEQUENCE [LARGE SCALE GENOMIC DNA]</scope>
    <source>
        <strain evidence="1 2">RL18-126-BIB-B</strain>
    </source>
</reference>
<organism evidence="1 2">
    <name type="scientific">Paraburkholderia rhynchosiae</name>
    <dbReference type="NCBI Taxonomy" id="487049"/>
    <lineage>
        <taxon>Bacteria</taxon>
        <taxon>Pseudomonadati</taxon>
        <taxon>Pseudomonadota</taxon>
        <taxon>Betaproteobacteria</taxon>
        <taxon>Burkholderiales</taxon>
        <taxon>Burkholderiaceae</taxon>
        <taxon>Paraburkholderia</taxon>
    </lineage>
</organism>
<sequence length="456" mass="49513">MKLSLPTPDTDFSRDVLGRYICNTFDEMLVTIDPNARAASGLPARGDLRPFDFIVIGGGTFGSTLAEDLWFRATSRTERILVLEGGPFFLPEHVQNLPGLGIKNPDARKDHLPQSEVWGLAWNSNDPIGFPGLAYCLGGRSVFWGGWSPRLLDSETPTSAWPPSVLNDLNPTRLPDGSKGYFRQSSDQIGVTATNDFIFGDLHHAMRSQLFDGLTAGGITDAIALASLPDHPAAVYSDTPFTLAELAALLGVDLPNPLPSGVQLTQLEEKLRNLAKLEAPLAVQGQPGHAGFFPFNKFSAVPLLTKATREAVTESAGDDVKKRVMVVPRCHVIRLNTISDAGGQRVYELVTERGNISVSPDTKVILALAGRAGPATWWSLAAVRSRRGWRRSNGSRCRRSCPAERGRMEPESAAPTGRRCLRSSVRRTTSRRSTRTCTATGTGRRRYGLTHASSNA</sequence>
<accession>A0ACC7NMW9</accession>
<evidence type="ECO:0000313" key="1">
    <source>
        <dbReference type="EMBL" id="MFM0108912.1"/>
    </source>
</evidence>
<gene>
    <name evidence="1" type="ORF">PQR01_37380</name>
</gene>
<name>A0ACC7NMW9_9BURK</name>
<proteinExistence type="predicted"/>
<dbReference type="EMBL" id="JAQQDW010000148">
    <property type="protein sequence ID" value="MFM0108912.1"/>
    <property type="molecule type" value="Genomic_DNA"/>
</dbReference>
<protein>
    <submittedName>
        <fullName evidence="1">Uncharacterized protein</fullName>
    </submittedName>
</protein>
<keyword evidence="2" id="KW-1185">Reference proteome</keyword>
<dbReference type="Proteomes" id="UP001629235">
    <property type="component" value="Unassembled WGS sequence"/>
</dbReference>